<protein>
    <submittedName>
        <fullName evidence="2">DUF202 domain-containing protein</fullName>
    </submittedName>
</protein>
<dbReference type="EMBL" id="JBHSSD010000017">
    <property type="protein sequence ID" value="MFC6163963.1"/>
    <property type="molecule type" value="Genomic_DNA"/>
</dbReference>
<keyword evidence="1" id="KW-1133">Transmembrane helix</keyword>
<proteinExistence type="predicted"/>
<dbReference type="Proteomes" id="UP001596253">
    <property type="component" value="Unassembled WGS sequence"/>
</dbReference>
<reference evidence="3" key="1">
    <citation type="journal article" date="2019" name="Int. J. Syst. Evol. Microbiol.">
        <title>The Global Catalogue of Microorganisms (GCM) 10K type strain sequencing project: providing services to taxonomists for standard genome sequencing and annotation.</title>
        <authorList>
            <consortium name="The Broad Institute Genomics Platform"/>
            <consortium name="The Broad Institute Genome Sequencing Center for Infectious Disease"/>
            <person name="Wu L."/>
            <person name="Ma J."/>
        </authorList>
    </citation>
    <scope>NUCLEOTIDE SEQUENCE [LARGE SCALE GENOMIC DNA]</scope>
    <source>
        <strain evidence="3">CCM 8932</strain>
    </source>
</reference>
<feature type="transmembrane region" description="Helical" evidence="1">
    <location>
        <begin position="52"/>
        <end position="72"/>
    </location>
</feature>
<sequence length="101" mass="11597">MTLKEMRTGYEQEVAYQKHMLRNLGYWFQLWTITGGIGIVLTYFFHAKSLGLTIFGITLLVIGALGMLMFGYSGWKGQQNIKALVNDYELKIDYLQKHAAK</sequence>
<keyword evidence="1" id="KW-0812">Transmembrane</keyword>
<evidence type="ECO:0000313" key="3">
    <source>
        <dbReference type="Proteomes" id="UP001596253"/>
    </source>
</evidence>
<gene>
    <name evidence="2" type="ORF">ACFP3T_04650</name>
</gene>
<evidence type="ECO:0000313" key="2">
    <source>
        <dbReference type="EMBL" id="MFC6163963.1"/>
    </source>
</evidence>
<evidence type="ECO:0000256" key="1">
    <source>
        <dbReference type="SAM" id="Phobius"/>
    </source>
</evidence>
<accession>A0ABW1R2D8</accession>
<keyword evidence="3" id="KW-1185">Reference proteome</keyword>
<keyword evidence="1" id="KW-0472">Membrane</keyword>
<comment type="caution">
    <text evidence="2">The sequence shown here is derived from an EMBL/GenBank/DDBJ whole genome shotgun (WGS) entry which is preliminary data.</text>
</comment>
<dbReference type="RefSeq" id="WP_137640498.1">
    <property type="nucleotide sequence ID" value="NZ_BJDK01000021.1"/>
</dbReference>
<name>A0ABW1R2D8_9LACO</name>
<feature type="transmembrane region" description="Helical" evidence="1">
    <location>
        <begin position="26"/>
        <end position="46"/>
    </location>
</feature>
<organism evidence="2 3">
    <name type="scientific">Lactiplantibacillus dongliensis</name>
    <dbReference type="NCBI Taxonomy" id="2559919"/>
    <lineage>
        <taxon>Bacteria</taxon>
        <taxon>Bacillati</taxon>
        <taxon>Bacillota</taxon>
        <taxon>Bacilli</taxon>
        <taxon>Lactobacillales</taxon>
        <taxon>Lactobacillaceae</taxon>
        <taxon>Lactiplantibacillus</taxon>
    </lineage>
</organism>